<dbReference type="PANTHER" id="PTHR33452">
    <property type="entry name" value="OXIDOREDUCTASE CATD-RELATED"/>
    <property type="match status" value="1"/>
</dbReference>
<reference evidence="9" key="1">
    <citation type="journal article" date="2019" name="Int. J. Syst. Evol. Microbiol.">
        <title>The Global Catalogue of Microorganisms (GCM) 10K type strain sequencing project: providing services to taxonomists for standard genome sequencing and annotation.</title>
        <authorList>
            <consortium name="The Broad Institute Genomics Platform"/>
            <consortium name="The Broad Institute Genome Sequencing Center for Infectious Disease"/>
            <person name="Wu L."/>
            <person name="Ma J."/>
        </authorList>
    </citation>
    <scope>NUCLEOTIDE SEQUENCE [LARGE SCALE GENOMIC DNA]</scope>
    <source>
        <strain evidence="9">JCM 17329</strain>
    </source>
</reference>
<comment type="similarity">
    <text evidence="2">Belongs to the DoxX family.</text>
</comment>
<keyword evidence="6 7" id="KW-0472">Membrane</keyword>
<comment type="caution">
    <text evidence="8">The sequence shown here is derived from an EMBL/GenBank/DDBJ whole genome shotgun (WGS) entry which is preliminary data.</text>
</comment>
<sequence length="166" mass="17341">MTFIRGTPMKNQFARTLFSSTGGYAALVLRVPVGLILAAHGAQKLFGWFGGYGLEGTGQWLASIGMEPGYLMALLAGGAEFFGGLALVLGLLTRPAALVSAFTMLVAIFAVHIDNGLFMSNNGYEYALTLFAATLALAVQGAGRFALDKVLLERFGGAGNGLRTDA</sequence>
<comment type="subcellular location">
    <subcellularLocation>
        <location evidence="1">Cell membrane</location>
        <topology evidence="1">Multi-pass membrane protein</topology>
    </subcellularLocation>
</comment>
<evidence type="ECO:0000313" key="8">
    <source>
        <dbReference type="EMBL" id="GAA3714794.1"/>
    </source>
</evidence>
<dbReference type="InterPro" id="IPR032808">
    <property type="entry name" value="DoxX"/>
</dbReference>
<keyword evidence="9" id="KW-1185">Reference proteome</keyword>
<gene>
    <name evidence="8" type="ORF">GCM10022421_22830</name>
</gene>
<accession>A0ABP7EB69</accession>
<evidence type="ECO:0000256" key="7">
    <source>
        <dbReference type="SAM" id="Phobius"/>
    </source>
</evidence>
<keyword evidence="3" id="KW-1003">Cell membrane</keyword>
<evidence type="ECO:0000313" key="9">
    <source>
        <dbReference type="Proteomes" id="UP001501479"/>
    </source>
</evidence>
<evidence type="ECO:0000256" key="2">
    <source>
        <dbReference type="ARBA" id="ARBA00006679"/>
    </source>
</evidence>
<dbReference type="Proteomes" id="UP001501479">
    <property type="component" value="Unassembled WGS sequence"/>
</dbReference>
<evidence type="ECO:0000256" key="6">
    <source>
        <dbReference type="ARBA" id="ARBA00023136"/>
    </source>
</evidence>
<feature type="transmembrane region" description="Helical" evidence="7">
    <location>
        <begin position="126"/>
        <end position="147"/>
    </location>
</feature>
<keyword evidence="5 7" id="KW-1133">Transmembrane helix</keyword>
<feature type="transmembrane region" description="Helical" evidence="7">
    <location>
        <begin position="70"/>
        <end position="89"/>
    </location>
</feature>
<name>A0ABP7EB69_9GAMM</name>
<evidence type="ECO:0000256" key="1">
    <source>
        <dbReference type="ARBA" id="ARBA00004651"/>
    </source>
</evidence>
<dbReference type="InterPro" id="IPR051907">
    <property type="entry name" value="DoxX-like_oxidoreductase"/>
</dbReference>
<dbReference type="Pfam" id="PF07681">
    <property type="entry name" value="DoxX"/>
    <property type="match status" value="1"/>
</dbReference>
<evidence type="ECO:0000256" key="5">
    <source>
        <dbReference type="ARBA" id="ARBA00022989"/>
    </source>
</evidence>
<dbReference type="EMBL" id="BAABDS010000036">
    <property type="protein sequence ID" value="GAA3714794.1"/>
    <property type="molecule type" value="Genomic_DNA"/>
</dbReference>
<protein>
    <submittedName>
        <fullName evidence="8">DoxX family protein</fullName>
    </submittedName>
</protein>
<keyword evidence="4 7" id="KW-0812">Transmembrane</keyword>
<organism evidence="8 9">
    <name type="scientific">Oceanisphaera sediminis</name>
    <dbReference type="NCBI Taxonomy" id="981381"/>
    <lineage>
        <taxon>Bacteria</taxon>
        <taxon>Pseudomonadati</taxon>
        <taxon>Pseudomonadota</taxon>
        <taxon>Gammaproteobacteria</taxon>
        <taxon>Aeromonadales</taxon>
        <taxon>Aeromonadaceae</taxon>
        <taxon>Oceanisphaera</taxon>
    </lineage>
</organism>
<evidence type="ECO:0000256" key="4">
    <source>
        <dbReference type="ARBA" id="ARBA00022692"/>
    </source>
</evidence>
<feature type="transmembrane region" description="Helical" evidence="7">
    <location>
        <begin position="21"/>
        <end position="42"/>
    </location>
</feature>
<dbReference type="PANTHER" id="PTHR33452:SF1">
    <property type="entry name" value="INNER MEMBRANE PROTEIN YPHA-RELATED"/>
    <property type="match status" value="1"/>
</dbReference>
<evidence type="ECO:0000256" key="3">
    <source>
        <dbReference type="ARBA" id="ARBA00022475"/>
    </source>
</evidence>
<proteinExistence type="inferred from homology"/>
<feature type="transmembrane region" description="Helical" evidence="7">
    <location>
        <begin position="96"/>
        <end position="114"/>
    </location>
</feature>